<proteinExistence type="predicted"/>
<dbReference type="HOGENOM" id="CLU_083583_0_0_7"/>
<dbReference type="AlphaFoldDB" id="L7UMB4"/>
<dbReference type="STRING" id="1278073.MYSTI_07748"/>
<accession>L7UMB4</accession>
<dbReference type="eggNOG" id="COG1926">
    <property type="taxonomic scope" value="Bacteria"/>
</dbReference>
<protein>
    <submittedName>
        <fullName evidence="2">Phosphoribosyl transferase domain-containing protein</fullName>
    </submittedName>
</protein>
<dbReference type="Gene3D" id="3.30.1310.20">
    <property type="entry name" value="PRTase-like"/>
    <property type="match status" value="1"/>
</dbReference>
<dbReference type="Proteomes" id="UP000011131">
    <property type="component" value="Chromosome"/>
</dbReference>
<evidence type="ECO:0000259" key="1">
    <source>
        <dbReference type="Pfam" id="PF00156"/>
    </source>
</evidence>
<evidence type="ECO:0000313" key="3">
    <source>
        <dbReference type="Proteomes" id="UP000011131"/>
    </source>
</evidence>
<dbReference type="RefSeq" id="WP_015353273.1">
    <property type="nucleotide sequence ID" value="NC_020126.1"/>
</dbReference>
<sequence>MRFRDRADAGRRLAAMLLPFRGTDVRVLGLARGGLRVAYEVARALEVPMDVWVSRRLTIPGRVMTLGAVSEGGRQYLLADAMRLAPLPRPKLEGLIRDEQDEVEAQVRRLRGRPPPEVSGSTVLLVDDGVLTGASAAAALRALDALHPGRKVLATPVASARGLEVVRPEADQVVCVWTEPGLRSVSEAYEDFRAFPDVELQNLIERSGQPPWRSHAVTESADPGGTWM</sequence>
<name>L7UMB4_MYXSD</name>
<keyword evidence="3" id="KW-1185">Reference proteome</keyword>
<dbReference type="Gene3D" id="3.40.50.2020">
    <property type="match status" value="1"/>
</dbReference>
<dbReference type="PATRIC" id="fig|1278073.3.peg.7884"/>
<keyword evidence="2" id="KW-0808">Transferase</keyword>
<dbReference type="Pfam" id="PF00156">
    <property type="entry name" value="Pribosyltran"/>
    <property type="match status" value="1"/>
</dbReference>
<dbReference type="EMBL" id="CP004025">
    <property type="protein sequence ID" value="AGC49020.1"/>
    <property type="molecule type" value="Genomic_DNA"/>
</dbReference>
<dbReference type="SUPFAM" id="SSF53271">
    <property type="entry name" value="PRTase-like"/>
    <property type="match status" value="1"/>
</dbReference>
<gene>
    <name evidence="2" type="ordered locus">MYSTI_07748</name>
</gene>
<evidence type="ECO:0000313" key="2">
    <source>
        <dbReference type="EMBL" id="AGC49020.1"/>
    </source>
</evidence>
<dbReference type="InterPro" id="IPR000836">
    <property type="entry name" value="PRTase_dom"/>
</dbReference>
<feature type="domain" description="Phosphoribosyltransferase" evidence="1">
    <location>
        <begin position="10"/>
        <end position="167"/>
    </location>
</feature>
<dbReference type="GO" id="GO:0016740">
    <property type="term" value="F:transferase activity"/>
    <property type="evidence" value="ECO:0007669"/>
    <property type="project" value="UniProtKB-KW"/>
</dbReference>
<dbReference type="InterPro" id="IPR029057">
    <property type="entry name" value="PRTase-like"/>
</dbReference>
<reference evidence="2 3" key="1">
    <citation type="journal article" date="2013" name="Genome Announc.">
        <title>Complete genome sequence of Myxococcus stipitatus strain DSM 14675, a fruiting myxobacterium.</title>
        <authorList>
            <person name="Huntley S."/>
            <person name="Kneip S."/>
            <person name="Treuner-Lange A."/>
            <person name="Sogaard-Andersen L."/>
        </authorList>
    </citation>
    <scope>NUCLEOTIDE SEQUENCE [LARGE SCALE GENOMIC DNA]</scope>
    <source>
        <strain evidence="3">DSM 14675 / JCM 12634 / Mx s8</strain>
    </source>
</reference>
<dbReference type="CDD" id="cd06223">
    <property type="entry name" value="PRTases_typeI"/>
    <property type="match status" value="1"/>
</dbReference>
<dbReference type="KEGG" id="msd:MYSTI_07748"/>
<organism evidence="2 3">
    <name type="scientific">Myxococcus stipitatus (strain DSM 14675 / JCM 12634 / Mx s8)</name>
    <dbReference type="NCBI Taxonomy" id="1278073"/>
    <lineage>
        <taxon>Bacteria</taxon>
        <taxon>Pseudomonadati</taxon>
        <taxon>Myxococcota</taxon>
        <taxon>Myxococcia</taxon>
        <taxon>Myxococcales</taxon>
        <taxon>Cystobacterineae</taxon>
        <taxon>Myxococcaceae</taxon>
        <taxon>Myxococcus</taxon>
    </lineage>
</organism>